<name>A0A1L7ABT7_9PROT</name>
<dbReference type="SUPFAM" id="SSF54593">
    <property type="entry name" value="Glyoxalase/Bleomycin resistance protein/Dihydroxybiphenyl dioxygenase"/>
    <property type="match status" value="1"/>
</dbReference>
<dbReference type="Proteomes" id="UP000185494">
    <property type="component" value="Chromosome 1"/>
</dbReference>
<dbReference type="InterPro" id="IPR025870">
    <property type="entry name" value="Glyoxalase-like_dom"/>
</dbReference>
<dbReference type="Gene3D" id="3.10.180.10">
    <property type="entry name" value="2,3-Dihydroxybiphenyl 1,2-Dioxygenase, domain 1"/>
    <property type="match status" value="1"/>
</dbReference>
<sequence>MAATEIRDPRLNVPAAGAEGNGTASDLDHIGVCTRDGPTLWAQWERLGFALTPIARQSAPRIPGGPAEPLATGNRCAMLRRGYLELLAILDPALPDNGLGRFLDRYTGMHILALATEDAGANLPRLRRAGLDIHDVAMLERPVDDPEGPRARFARVPLPDAPEGRVQLIEHLTPELLWQERWLDHPNNAVALAESILVAERPAESAARLSRLAGMPLEPDPAGGYVLPLAETRVRILPAAALEALLPGVEPPSLPFHAAITVLTGDGNAAARRLLAGLATETPLGLTVPPEGAGGVAVAFRAAGQRG</sequence>
<evidence type="ECO:0000259" key="1">
    <source>
        <dbReference type="Pfam" id="PF13468"/>
    </source>
</evidence>
<dbReference type="AlphaFoldDB" id="A0A1L7ABT7"/>
<dbReference type="eggNOG" id="COG0346">
    <property type="taxonomic scope" value="Bacteria"/>
</dbReference>
<dbReference type="Pfam" id="PF13468">
    <property type="entry name" value="Glyoxalase_3"/>
    <property type="match status" value="1"/>
</dbReference>
<proteinExistence type="predicted"/>
<gene>
    <name evidence="2" type="ORF">RGI145_02945</name>
</gene>
<evidence type="ECO:0000313" key="3">
    <source>
        <dbReference type="Proteomes" id="UP000185494"/>
    </source>
</evidence>
<protein>
    <recommendedName>
        <fullName evidence="1">Glyoxalase-like domain-containing protein</fullName>
    </recommendedName>
</protein>
<dbReference type="STRING" id="257708.RGI145_02945"/>
<evidence type="ECO:0000313" key="2">
    <source>
        <dbReference type="EMBL" id="APT56221.1"/>
    </source>
</evidence>
<dbReference type="KEGG" id="rgi:RGI145_02945"/>
<dbReference type="EMBL" id="CP015583">
    <property type="protein sequence ID" value="APT56221.1"/>
    <property type="molecule type" value="Genomic_DNA"/>
</dbReference>
<organism evidence="2 3">
    <name type="scientific">Roseomonas gilardii</name>
    <dbReference type="NCBI Taxonomy" id="257708"/>
    <lineage>
        <taxon>Bacteria</taxon>
        <taxon>Pseudomonadati</taxon>
        <taxon>Pseudomonadota</taxon>
        <taxon>Alphaproteobacteria</taxon>
        <taxon>Acetobacterales</taxon>
        <taxon>Roseomonadaceae</taxon>
        <taxon>Roseomonas</taxon>
    </lineage>
</organism>
<dbReference type="InterPro" id="IPR029068">
    <property type="entry name" value="Glyas_Bleomycin-R_OHBP_Dase"/>
</dbReference>
<accession>A0A1L7ABT7</accession>
<feature type="domain" description="Glyoxalase-like" evidence="1">
    <location>
        <begin position="27"/>
        <end position="212"/>
    </location>
</feature>
<reference evidence="2 3" key="1">
    <citation type="submission" date="2016-05" db="EMBL/GenBank/DDBJ databases">
        <title>Complete Genome and Methylome Analysis of Psychrotrophic Bacterial Isolates from Antarctic Lake Untersee.</title>
        <authorList>
            <person name="Fomenkov A."/>
            <person name="Akimov V.N."/>
            <person name="Vasilyeva L.V."/>
            <person name="Andersen D."/>
            <person name="Vincze T."/>
            <person name="Roberts R.J."/>
        </authorList>
    </citation>
    <scope>NUCLEOTIDE SEQUENCE [LARGE SCALE GENOMIC DNA]</scope>
    <source>
        <strain evidence="2 3">U14-5</strain>
    </source>
</reference>